<accession>A0A3N1MB33</accession>
<comment type="cofactor">
    <cofactor evidence="1">
        <name>pyridoxal 5'-phosphate</name>
        <dbReference type="ChEBI" id="CHEBI:597326"/>
    </cofactor>
</comment>
<dbReference type="PANTHER" id="PTHR45688">
    <property type="match status" value="1"/>
</dbReference>
<evidence type="ECO:0000256" key="4">
    <source>
        <dbReference type="RuleBase" id="RU003560"/>
    </source>
</evidence>
<protein>
    <submittedName>
        <fullName evidence="5">2,2-dialkylglycine decarboxylase (Pyruvate)</fullName>
    </submittedName>
</protein>
<dbReference type="Gene3D" id="3.40.640.10">
    <property type="entry name" value="Type I PLP-dependent aspartate aminotransferase-like (Major domain)"/>
    <property type="match status" value="1"/>
</dbReference>
<dbReference type="GO" id="GO:0008483">
    <property type="term" value="F:transaminase activity"/>
    <property type="evidence" value="ECO:0007669"/>
    <property type="project" value="InterPro"/>
</dbReference>
<dbReference type="OrthoDB" id="9801834at2"/>
<proteinExistence type="inferred from homology"/>
<sequence>MTDAVPFGPWSGDVADHLIRYTRGGFLPGMITRAEGSFVHDADGRAILDFASGQMCATIGHNHPAVVQAMRDAAGEPLHLYSNMLSPAVVELAVELAGMLPPTLQKAMFLSTGSESNEAAIRIAKLHTGGFEIIAMGHSWHGMTAASNASTYSGARKGYGPAMPGTMALPPPNGYRCPIRHCAGTCDTTCLDVGFEMADMQSVGAFAAVICEPVLAAGGIVVPPEGYMRRLREHCDRRGLLLIFDEAQTAFGRLGSRFVFEQQDVVPDILTLSKSLGGGLPLAATITSAAIEADVHAKGFHFYTSHISDPFPARVALTILKLIEAERLVDKAKADGAYFMDGLRALQQRYETIGDVRGLGLLVGVELVEDRASKKPATALAPALVRRCYELGLQTTQSGAARDPASGAVWKLAPPLTVTRAELDQGLEIIDRALGELTGRA</sequence>
<dbReference type="Gene3D" id="3.90.1150.10">
    <property type="entry name" value="Aspartate Aminotransferase, domain 1"/>
    <property type="match status" value="1"/>
</dbReference>
<dbReference type="AlphaFoldDB" id="A0A3N1MB33"/>
<keyword evidence="5" id="KW-0670">Pyruvate</keyword>
<dbReference type="GO" id="GO:0030170">
    <property type="term" value="F:pyridoxal phosphate binding"/>
    <property type="evidence" value="ECO:0007669"/>
    <property type="project" value="InterPro"/>
</dbReference>
<evidence type="ECO:0000313" key="5">
    <source>
        <dbReference type="EMBL" id="ROQ00265.1"/>
    </source>
</evidence>
<dbReference type="InterPro" id="IPR015424">
    <property type="entry name" value="PyrdxlP-dep_Trfase"/>
</dbReference>
<evidence type="ECO:0000256" key="2">
    <source>
        <dbReference type="ARBA" id="ARBA00008954"/>
    </source>
</evidence>
<evidence type="ECO:0000313" key="6">
    <source>
        <dbReference type="Proteomes" id="UP000278222"/>
    </source>
</evidence>
<dbReference type="PIRSF" id="PIRSF000521">
    <property type="entry name" value="Transaminase_4ab_Lys_Orn"/>
    <property type="match status" value="1"/>
</dbReference>
<dbReference type="Proteomes" id="UP000278222">
    <property type="component" value="Unassembled WGS sequence"/>
</dbReference>
<reference evidence="5 6" key="1">
    <citation type="submission" date="2018-11" db="EMBL/GenBank/DDBJ databases">
        <title>Genomic Encyclopedia of Type Strains, Phase IV (KMG-IV): sequencing the most valuable type-strain genomes for metagenomic binning, comparative biology and taxonomic classification.</title>
        <authorList>
            <person name="Goeker M."/>
        </authorList>
    </citation>
    <scope>NUCLEOTIDE SEQUENCE [LARGE SCALE GENOMIC DNA]</scope>
    <source>
        <strain evidence="5 6">DSM 5900</strain>
    </source>
</reference>
<dbReference type="RefSeq" id="WP_123689561.1">
    <property type="nucleotide sequence ID" value="NZ_AP019700.1"/>
</dbReference>
<evidence type="ECO:0000256" key="3">
    <source>
        <dbReference type="ARBA" id="ARBA00022898"/>
    </source>
</evidence>
<keyword evidence="6" id="KW-1185">Reference proteome</keyword>
<dbReference type="PANTHER" id="PTHR45688:SF13">
    <property type="entry name" value="ALANINE--GLYOXYLATE AMINOTRANSFERASE 2-LIKE"/>
    <property type="match status" value="1"/>
</dbReference>
<dbReference type="SUPFAM" id="SSF53383">
    <property type="entry name" value="PLP-dependent transferases"/>
    <property type="match status" value="1"/>
</dbReference>
<organism evidence="5 6">
    <name type="scientific">Stella humosa</name>
    <dbReference type="NCBI Taxonomy" id="94"/>
    <lineage>
        <taxon>Bacteria</taxon>
        <taxon>Pseudomonadati</taxon>
        <taxon>Pseudomonadota</taxon>
        <taxon>Alphaproteobacteria</taxon>
        <taxon>Rhodospirillales</taxon>
        <taxon>Stellaceae</taxon>
        <taxon>Stella</taxon>
    </lineage>
</organism>
<dbReference type="Pfam" id="PF00202">
    <property type="entry name" value="Aminotran_3"/>
    <property type="match status" value="1"/>
</dbReference>
<dbReference type="EMBL" id="RJKX01000013">
    <property type="protein sequence ID" value="ROQ00265.1"/>
    <property type="molecule type" value="Genomic_DNA"/>
</dbReference>
<evidence type="ECO:0000256" key="1">
    <source>
        <dbReference type="ARBA" id="ARBA00001933"/>
    </source>
</evidence>
<dbReference type="InterPro" id="IPR005814">
    <property type="entry name" value="Aminotrans_3"/>
</dbReference>
<dbReference type="PROSITE" id="PS00600">
    <property type="entry name" value="AA_TRANSFER_CLASS_3"/>
    <property type="match status" value="1"/>
</dbReference>
<dbReference type="InterPro" id="IPR015422">
    <property type="entry name" value="PyrdxlP-dep_Trfase_small"/>
</dbReference>
<comment type="similarity">
    <text evidence="2 4">Belongs to the class-III pyridoxal-phosphate-dependent aminotransferase family.</text>
</comment>
<keyword evidence="3 4" id="KW-0663">Pyridoxal phosphate</keyword>
<comment type="caution">
    <text evidence="5">The sequence shown here is derived from an EMBL/GenBank/DDBJ whole genome shotgun (WGS) entry which is preliminary data.</text>
</comment>
<dbReference type="InterPro" id="IPR015421">
    <property type="entry name" value="PyrdxlP-dep_Trfase_major"/>
</dbReference>
<name>A0A3N1MB33_9PROT</name>
<dbReference type="InterPro" id="IPR049704">
    <property type="entry name" value="Aminotrans_3_PPA_site"/>
</dbReference>
<dbReference type="CDD" id="cd00610">
    <property type="entry name" value="OAT_like"/>
    <property type="match status" value="1"/>
</dbReference>
<gene>
    <name evidence="5" type="ORF">EDC65_2061</name>
</gene>